<dbReference type="Proteomes" id="UP000461288">
    <property type="component" value="Unassembled WGS sequence"/>
</dbReference>
<proteinExistence type="predicted"/>
<reference evidence="1 2" key="1">
    <citation type="submission" date="2019-12" db="EMBL/GenBank/DDBJ databases">
        <title>Draft genome sequence of Pseudomonas otitidis recovered from a chicken carcass.</title>
        <authorList>
            <person name="Vieira T.R."/>
            <person name="Oliviera E.F.C."/>
            <person name="Silva N.M.V."/>
            <person name="Sambrano G.E."/>
            <person name="Cibulski S.P."/>
            <person name="Cardoso M.R.I."/>
        </authorList>
    </citation>
    <scope>NUCLEOTIDE SEQUENCE [LARGE SCALE GENOMIC DNA]</scope>
    <source>
        <strain evidence="1 2">25_K</strain>
    </source>
</reference>
<dbReference type="EMBL" id="WTFN01000013">
    <property type="protein sequence ID" value="MWK55795.1"/>
    <property type="molecule type" value="Genomic_DNA"/>
</dbReference>
<name>A0A7X3H654_9GAMM</name>
<dbReference type="RefSeq" id="WP_160480336.1">
    <property type="nucleotide sequence ID" value="NZ_WTFN01000013.1"/>
</dbReference>
<sequence>MKFQGAVILEQGVTFAIVLVKHSITGSQHQAEETRGGFQPYFPGIPVVLASQDSSGRFRFHGRKDLADFLANIHPSQIPWAEYTTS</sequence>
<evidence type="ECO:0000313" key="2">
    <source>
        <dbReference type="Proteomes" id="UP000461288"/>
    </source>
</evidence>
<organism evidence="1 2">
    <name type="scientific">Metapseudomonas otitidis</name>
    <dbReference type="NCBI Taxonomy" id="319939"/>
    <lineage>
        <taxon>Bacteria</taxon>
        <taxon>Pseudomonadati</taxon>
        <taxon>Pseudomonadota</taxon>
        <taxon>Gammaproteobacteria</taxon>
        <taxon>Pseudomonadales</taxon>
        <taxon>Pseudomonadaceae</taxon>
        <taxon>Metapseudomonas</taxon>
    </lineage>
</organism>
<protein>
    <submittedName>
        <fullName evidence="1">Uncharacterized protein</fullName>
    </submittedName>
</protein>
<comment type="caution">
    <text evidence="1">The sequence shown here is derived from an EMBL/GenBank/DDBJ whole genome shotgun (WGS) entry which is preliminary data.</text>
</comment>
<accession>A0A7X3H654</accession>
<evidence type="ECO:0000313" key="1">
    <source>
        <dbReference type="EMBL" id="MWK55795.1"/>
    </source>
</evidence>
<gene>
    <name evidence="1" type="ORF">GO594_07400</name>
</gene>
<dbReference type="AlphaFoldDB" id="A0A7X3H654"/>